<sequence>MLFSAYRLRCNRRVLFKIDRDKDKHELTERKYTVTVERTTRQETDRKTVPYFHQIPANSGVTPKSGTPPAPAPSYTPAINIKATISELNTKTTYHYGRWTCARLSHVRYPMEVGSILSARRARPGHCVHGSLHTDDPVRNQSQLAHPRAPRSSDSSLQCCCGVTKGG</sequence>
<dbReference type="EMBL" id="BGZK01000626">
    <property type="protein sequence ID" value="GBP53485.1"/>
    <property type="molecule type" value="Genomic_DNA"/>
</dbReference>
<dbReference type="AlphaFoldDB" id="A0A4C1WTQ0"/>
<keyword evidence="3" id="KW-1185">Reference proteome</keyword>
<reference evidence="2 3" key="1">
    <citation type="journal article" date="2019" name="Commun. Biol.">
        <title>The bagworm genome reveals a unique fibroin gene that provides high tensile strength.</title>
        <authorList>
            <person name="Kono N."/>
            <person name="Nakamura H."/>
            <person name="Ohtoshi R."/>
            <person name="Tomita M."/>
            <person name="Numata K."/>
            <person name="Arakawa K."/>
        </authorList>
    </citation>
    <scope>NUCLEOTIDE SEQUENCE [LARGE SCALE GENOMIC DNA]</scope>
</reference>
<evidence type="ECO:0000313" key="3">
    <source>
        <dbReference type="Proteomes" id="UP000299102"/>
    </source>
</evidence>
<name>A0A4C1WTQ0_EUMVA</name>
<dbReference type="Proteomes" id="UP000299102">
    <property type="component" value="Unassembled WGS sequence"/>
</dbReference>
<organism evidence="2 3">
    <name type="scientific">Eumeta variegata</name>
    <name type="common">Bagworm moth</name>
    <name type="synonym">Eumeta japonica</name>
    <dbReference type="NCBI Taxonomy" id="151549"/>
    <lineage>
        <taxon>Eukaryota</taxon>
        <taxon>Metazoa</taxon>
        <taxon>Ecdysozoa</taxon>
        <taxon>Arthropoda</taxon>
        <taxon>Hexapoda</taxon>
        <taxon>Insecta</taxon>
        <taxon>Pterygota</taxon>
        <taxon>Neoptera</taxon>
        <taxon>Endopterygota</taxon>
        <taxon>Lepidoptera</taxon>
        <taxon>Glossata</taxon>
        <taxon>Ditrysia</taxon>
        <taxon>Tineoidea</taxon>
        <taxon>Psychidae</taxon>
        <taxon>Oiketicinae</taxon>
        <taxon>Eumeta</taxon>
    </lineage>
</organism>
<evidence type="ECO:0000256" key="1">
    <source>
        <dbReference type="SAM" id="MobiDB-lite"/>
    </source>
</evidence>
<gene>
    <name evidence="2" type="ORF">EVAR_49672_1</name>
</gene>
<accession>A0A4C1WTQ0</accession>
<feature type="region of interest" description="Disordered" evidence="1">
    <location>
        <begin position="127"/>
        <end position="156"/>
    </location>
</feature>
<comment type="caution">
    <text evidence="2">The sequence shown here is derived from an EMBL/GenBank/DDBJ whole genome shotgun (WGS) entry which is preliminary data.</text>
</comment>
<evidence type="ECO:0000313" key="2">
    <source>
        <dbReference type="EMBL" id="GBP53485.1"/>
    </source>
</evidence>
<protein>
    <submittedName>
        <fullName evidence="2">Uncharacterized protein</fullName>
    </submittedName>
</protein>
<proteinExistence type="predicted"/>